<evidence type="ECO:0000313" key="1">
    <source>
        <dbReference type="EMBL" id="EYB96569.1"/>
    </source>
</evidence>
<comment type="caution">
    <text evidence="1">The sequence shown here is derived from an EMBL/GenBank/DDBJ whole genome shotgun (WGS) entry which is preliminary data.</text>
</comment>
<name>A0A016T1Z3_9BILA</name>
<keyword evidence="2" id="KW-1185">Reference proteome</keyword>
<organism evidence="1 2">
    <name type="scientific">Ancylostoma ceylanicum</name>
    <dbReference type="NCBI Taxonomy" id="53326"/>
    <lineage>
        <taxon>Eukaryota</taxon>
        <taxon>Metazoa</taxon>
        <taxon>Ecdysozoa</taxon>
        <taxon>Nematoda</taxon>
        <taxon>Chromadorea</taxon>
        <taxon>Rhabditida</taxon>
        <taxon>Rhabditina</taxon>
        <taxon>Rhabditomorpha</taxon>
        <taxon>Strongyloidea</taxon>
        <taxon>Ancylostomatidae</taxon>
        <taxon>Ancylostomatinae</taxon>
        <taxon>Ancylostoma</taxon>
    </lineage>
</organism>
<dbReference type="AlphaFoldDB" id="A0A016T1Z3"/>
<gene>
    <name evidence="1" type="primary">Acey_s0149.g2713</name>
    <name evidence="1" type="ORF">Y032_0149g2713</name>
</gene>
<dbReference type="Proteomes" id="UP000024635">
    <property type="component" value="Unassembled WGS sequence"/>
</dbReference>
<evidence type="ECO:0000313" key="2">
    <source>
        <dbReference type="Proteomes" id="UP000024635"/>
    </source>
</evidence>
<proteinExistence type="predicted"/>
<accession>A0A016T1Z3</accession>
<protein>
    <submittedName>
        <fullName evidence="1">Uncharacterized protein</fullName>
    </submittedName>
</protein>
<reference evidence="2" key="1">
    <citation type="journal article" date="2015" name="Nat. Genet.">
        <title>The genome and transcriptome of the zoonotic hookworm Ancylostoma ceylanicum identify infection-specific gene families.</title>
        <authorList>
            <person name="Schwarz E.M."/>
            <person name="Hu Y."/>
            <person name="Antoshechkin I."/>
            <person name="Miller M.M."/>
            <person name="Sternberg P.W."/>
            <person name="Aroian R.V."/>
        </authorList>
    </citation>
    <scope>NUCLEOTIDE SEQUENCE</scope>
    <source>
        <strain evidence="2">HY135</strain>
    </source>
</reference>
<sequence length="137" mass="15904">MIRFVCHSRGLKVALVVFLFVFCTTKRLILLCQFSALSKARYDENTRDRGRFQRLSSRDVVFERQYLALNNDFDIKCKILAFEDDISARKALEAAWIFTRNPGMNINQSKVSFPVKDENFVYDLVDELSAINVFFGS</sequence>
<dbReference type="EMBL" id="JARK01001485">
    <property type="protein sequence ID" value="EYB96569.1"/>
    <property type="molecule type" value="Genomic_DNA"/>
</dbReference>